<dbReference type="PANTHER" id="PTHR47434:SF1">
    <property type="entry name" value="PROTEIN PTST HOMOLOG 2, CHLOROPLASTIC"/>
    <property type="match status" value="1"/>
</dbReference>
<dbReference type="Gene3D" id="2.60.40.10">
    <property type="entry name" value="Immunoglobulins"/>
    <property type="match status" value="1"/>
</dbReference>
<organism evidence="3 4">
    <name type="scientific">Platanthera guangdongensis</name>
    <dbReference type="NCBI Taxonomy" id="2320717"/>
    <lineage>
        <taxon>Eukaryota</taxon>
        <taxon>Viridiplantae</taxon>
        <taxon>Streptophyta</taxon>
        <taxon>Embryophyta</taxon>
        <taxon>Tracheophyta</taxon>
        <taxon>Spermatophyta</taxon>
        <taxon>Magnoliopsida</taxon>
        <taxon>Liliopsida</taxon>
        <taxon>Asparagales</taxon>
        <taxon>Orchidaceae</taxon>
        <taxon>Orchidoideae</taxon>
        <taxon>Orchideae</taxon>
        <taxon>Orchidinae</taxon>
        <taxon>Platanthera</taxon>
    </lineage>
</organism>
<proteinExistence type="predicted"/>
<dbReference type="CDD" id="cd02859">
    <property type="entry name" value="E_set_AMPKbeta_like_N"/>
    <property type="match status" value="1"/>
</dbReference>
<accession>A0ABR2MXF6</accession>
<dbReference type="InterPro" id="IPR032640">
    <property type="entry name" value="AMPK1_CBM"/>
</dbReference>
<name>A0ABR2MXF6_9ASPA</name>
<gene>
    <name evidence="3" type="ORF">KSP40_PGU013982</name>
</gene>
<reference evidence="3 4" key="1">
    <citation type="journal article" date="2022" name="Nat. Plants">
        <title>Genomes of leafy and leafless Platanthera orchids illuminate the evolution of mycoheterotrophy.</title>
        <authorList>
            <person name="Li M.H."/>
            <person name="Liu K.W."/>
            <person name="Li Z."/>
            <person name="Lu H.C."/>
            <person name="Ye Q.L."/>
            <person name="Zhang D."/>
            <person name="Wang J.Y."/>
            <person name="Li Y.F."/>
            <person name="Zhong Z.M."/>
            <person name="Liu X."/>
            <person name="Yu X."/>
            <person name="Liu D.K."/>
            <person name="Tu X.D."/>
            <person name="Liu B."/>
            <person name="Hao Y."/>
            <person name="Liao X.Y."/>
            <person name="Jiang Y.T."/>
            <person name="Sun W.H."/>
            <person name="Chen J."/>
            <person name="Chen Y.Q."/>
            <person name="Ai Y."/>
            <person name="Zhai J.W."/>
            <person name="Wu S.S."/>
            <person name="Zhou Z."/>
            <person name="Hsiao Y.Y."/>
            <person name="Wu W.L."/>
            <person name="Chen Y.Y."/>
            <person name="Lin Y.F."/>
            <person name="Hsu J.L."/>
            <person name="Li C.Y."/>
            <person name="Wang Z.W."/>
            <person name="Zhao X."/>
            <person name="Zhong W.Y."/>
            <person name="Ma X.K."/>
            <person name="Ma L."/>
            <person name="Huang J."/>
            <person name="Chen G.Z."/>
            <person name="Huang M.Z."/>
            <person name="Huang L."/>
            <person name="Peng D.H."/>
            <person name="Luo Y.B."/>
            <person name="Zou S.Q."/>
            <person name="Chen S.P."/>
            <person name="Lan S."/>
            <person name="Tsai W.C."/>
            <person name="Van de Peer Y."/>
            <person name="Liu Z.J."/>
        </authorList>
    </citation>
    <scope>NUCLEOTIDE SEQUENCE [LARGE SCALE GENOMIC DNA]</scope>
    <source>
        <strain evidence="3">Lor288</strain>
    </source>
</reference>
<sequence>MSVQSNLGESSHHHPSSQNSHNPPAVDINNNSELCTWRTWSIQKSGDPLTNFEAAEIVFDEEQISSEHELVSHLLIDKDMENASVVHLVTEASSKLNCPYNNHHGSFKNEISLHLQHLESQLTSALQLFKCRNKDAYSCKDENQESLLKVLHKLSDALEFQQNEIKKIRDILRSTSAKLAVIEGKIALEVIESRKSIEEKGKRLQAVEKVLSMLRSVWIGWPNSASEVLLAGSFDGWTSQRRMEKKNPRAREFSLWLKLYPGRYEIKFIVDGVWTVDPLRPVVNSNGFQNNLLIVT</sequence>
<dbReference type="Proteomes" id="UP001412067">
    <property type="component" value="Unassembled WGS sequence"/>
</dbReference>
<protein>
    <recommendedName>
        <fullName evidence="2">AMP-activated protein kinase glycogen-binding domain-containing protein</fullName>
    </recommendedName>
</protein>
<dbReference type="EMBL" id="JBBWWR010000003">
    <property type="protein sequence ID" value="KAK8968882.1"/>
    <property type="molecule type" value="Genomic_DNA"/>
</dbReference>
<dbReference type="PANTHER" id="PTHR47434">
    <property type="entry name" value="PROTEIN PTST HOMOLOG 3, CHLOROPLASTIC"/>
    <property type="match status" value="1"/>
</dbReference>
<feature type="region of interest" description="Disordered" evidence="1">
    <location>
        <begin position="1"/>
        <end position="28"/>
    </location>
</feature>
<comment type="caution">
    <text evidence="3">The sequence shown here is derived from an EMBL/GenBank/DDBJ whole genome shotgun (WGS) entry which is preliminary data.</text>
</comment>
<dbReference type="InterPro" id="IPR013783">
    <property type="entry name" value="Ig-like_fold"/>
</dbReference>
<evidence type="ECO:0000256" key="1">
    <source>
        <dbReference type="SAM" id="MobiDB-lite"/>
    </source>
</evidence>
<evidence type="ECO:0000313" key="4">
    <source>
        <dbReference type="Proteomes" id="UP001412067"/>
    </source>
</evidence>
<dbReference type="InterPro" id="IPR014756">
    <property type="entry name" value="Ig_E-set"/>
</dbReference>
<evidence type="ECO:0000259" key="2">
    <source>
        <dbReference type="Pfam" id="PF16561"/>
    </source>
</evidence>
<feature type="domain" description="AMP-activated protein kinase glycogen-binding" evidence="2">
    <location>
        <begin position="217"/>
        <end position="295"/>
    </location>
</feature>
<evidence type="ECO:0000313" key="3">
    <source>
        <dbReference type="EMBL" id="KAK8968882.1"/>
    </source>
</evidence>
<dbReference type="Pfam" id="PF16561">
    <property type="entry name" value="AMPK1_CBM"/>
    <property type="match status" value="1"/>
</dbReference>
<dbReference type="SUPFAM" id="SSF81296">
    <property type="entry name" value="E set domains"/>
    <property type="match status" value="1"/>
</dbReference>
<keyword evidence="4" id="KW-1185">Reference proteome</keyword>